<dbReference type="Proteomes" id="UP000199268">
    <property type="component" value="Unassembled WGS sequence"/>
</dbReference>
<keyword evidence="2 12" id="KW-0813">Transport</keyword>
<dbReference type="GO" id="GO:0015031">
    <property type="term" value="P:protein transport"/>
    <property type="evidence" value="ECO:0007669"/>
    <property type="project" value="UniProtKB-KW"/>
</dbReference>
<dbReference type="Pfam" id="PF02096">
    <property type="entry name" value="60KD_IMP"/>
    <property type="match status" value="1"/>
</dbReference>
<keyword evidence="8 12" id="KW-0472">Membrane</keyword>
<feature type="transmembrane region" description="Helical" evidence="12">
    <location>
        <begin position="206"/>
        <end position="232"/>
    </location>
</feature>
<feature type="transmembrane region" description="Helical" evidence="12">
    <location>
        <begin position="63"/>
        <end position="84"/>
    </location>
</feature>
<dbReference type="PANTHER" id="PTHR12428">
    <property type="entry name" value="OXA1"/>
    <property type="match status" value="1"/>
</dbReference>
<evidence type="ECO:0000313" key="15">
    <source>
        <dbReference type="Proteomes" id="UP000199268"/>
    </source>
</evidence>
<evidence type="ECO:0000256" key="4">
    <source>
        <dbReference type="ARBA" id="ARBA00022692"/>
    </source>
</evidence>
<feature type="transmembrane region" description="Helical" evidence="12">
    <location>
        <begin position="175"/>
        <end position="194"/>
    </location>
</feature>
<dbReference type="RefSeq" id="WP_092461494.1">
    <property type="nucleotide sequence ID" value="NZ_BJEE01000001.1"/>
</dbReference>
<evidence type="ECO:0000256" key="3">
    <source>
        <dbReference type="ARBA" id="ARBA00022475"/>
    </source>
</evidence>
<dbReference type="InterPro" id="IPR047196">
    <property type="entry name" value="YidC_ALB_C"/>
</dbReference>
<dbReference type="InterPro" id="IPR028055">
    <property type="entry name" value="YidC/Oxa/ALB_C"/>
</dbReference>
<organism evidence="14 15">
    <name type="scientific">Weissella bombi</name>
    <dbReference type="NCBI Taxonomy" id="1505725"/>
    <lineage>
        <taxon>Bacteria</taxon>
        <taxon>Bacillati</taxon>
        <taxon>Bacillota</taxon>
        <taxon>Bacilli</taxon>
        <taxon>Lactobacillales</taxon>
        <taxon>Lactobacillaceae</taxon>
        <taxon>Weissella</taxon>
    </lineage>
</organism>
<gene>
    <name evidence="12" type="primary">yidC</name>
    <name evidence="14" type="ORF">GA0061074_10227</name>
</gene>
<dbReference type="GO" id="GO:0032977">
    <property type="term" value="F:membrane insertase activity"/>
    <property type="evidence" value="ECO:0007669"/>
    <property type="project" value="InterPro"/>
</dbReference>
<proteinExistence type="inferred from homology"/>
<evidence type="ECO:0000256" key="9">
    <source>
        <dbReference type="ARBA" id="ARBA00023139"/>
    </source>
</evidence>
<dbReference type="HAMAP" id="MF_01811">
    <property type="entry name" value="YidC_type2"/>
    <property type="match status" value="1"/>
</dbReference>
<keyword evidence="15" id="KW-1185">Reference proteome</keyword>
<keyword evidence="5 12" id="KW-0732">Signal</keyword>
<dbReference type="GO" id="GO:0051205">
    <property type="term" value="P:protein insertion into membrane"/>
    <property type="evidence" value="ECO:0007669"/>
    <property type="project" value="TreeGrafter"/>
</dbReference>
<name>A0A1C3ZIS4_9LACO</name>
<evidence type="ECO:0000313" key="14">
    <source>
        <dbReference type="EMBL" id="SCB82172.1"/>
    </source>
</evidence>
<feature type="domain" description="Membrane insertase YidC/Oxa/ALB C-terminal" evidence="13">
    <location>
        <begin position="63"/>
        <end position="245"/>
    </location>
</feature>
<dbReference type="EMBL" id="FMAO01000002">
    <property type="protein sequence ID" value="SCB82172.1"/>
    <property type="molecule type" value="Genomic_DNA"/>
</dbReference>
<feature type="transmembrane region" description="Helical" evidence="12">
    <location>
        <begin position="12"/>
        <end position="30"/>
    </location>
</feature>
<keyword evidence="11" id="KW-0449">Lipoprotein</keyword>
<dbReference type="PANTHER" id="PTHR12428:SF65">
    <property type="entry name" value="CYTOCHROME C OXIDASE ASSEMBLY PROTEIN COX18, MITOCHONDRIAL"/>
    <property type="match status" value="1"/>
</dbReference>
<dbReference type="STRING" id="1505725.GA0061074_10227"/>
<evidence type="ECO:0000259" key="13">
    <source>
        <dbReference type="Pfam" id="PF02096"/>
    </source>
</evidence>
<evidence type="ECO:0000256" key="10">
    <source>
        <dbReference type="ARBA" id="ARBA00023186"/>
    </source>
</evidence>
<evidence type="ECO:0000256" key="6">
    <source>
        <dbReference type="ARBA" id="ARBA00022927"/>
    </source>
</evidence>
<comment type="subcellular location">
    <subcellularLocation>
        <location evidence="1 12">Cell membrane</location>
        <topology evidence="1 12">Multi-pass membrane protein</topology>
    </subcellularLocation>
</comment>
<sequence length="277" mass="31497">MQTAKKMFTMRSAITALVALIIMIVAAVMYDGQVSGDGFWRGIIIANFSRSILGVSAWFGNNYGFGIIVFTVLIRLLILPLMVYQTGSMRKMQEIAPELKKLQQKYSSRDPETMQAMQAEQKKLYKDAGVNPFASFIPLIVQMPILIALYTAIRTTNVLETGTFFWAQLGERDPYFILPILAALFTFASSYLVMMGQPEKNGMTTSMTYIMPVMIFIFAISVPSALSLYWVISNAFQVAQTWTIQNPFEIRREREAKKEAERAKQRAIRKAVRKHKR</sequence>
<comment type="function">
    <text evidence="12">Required for the insertion and/or proper folding and/or complex formation of integral membrane proteins into the membrane. Involved in integration of membrane proteins that insert both dependently and independently of the Sec translocase complex, as well as at least some lipoproteins.</text>
</comment>
<keyword evidence="4 12" id="KW-0812">Transmembrane</keyword>
<evidence type="ECO:0000256" key="1">
    <source>
        <dbReference type="ARBA" id="ARBA00004651"/>
    </source>
</evidence>
<protein>
    <recommendedName>
        <fullName evidence="12">Membrane protein insertase YidC</fullName>
    </recommendedName>
    <alternativeName>
        <fullName evidence="12">Foldase YidC</fullName>
    </alternativeName>
    <alternativeName>
        <fullName evidence="12">Membrane integrase YidC</fullName>
    </alternativeName>
    <alternativeName>
        <fullName evidence="12">Membrane protein YidC</fullName>
    </alternativeName>
</protein>
<dbReference type="NCBIfam" id="TIGR03592">
    <property type="entry name" value="yidC_oxa1_cterm"/>
    <property type="match status" value="1"/>
</dbReference>
<dbReference type="GO" id="GO:0005886">
    <property type="term" value="C:plasma membrane"/>
    <property type="evidence" value="ECO:0007669"/>
    <property type="project" value="UniProtKB-SubCell"/>
</dbReference>
<dbReference type="AlphaFoldDB" id="A0A1C3ZIS4"/>
<evidence type="ECO:0000256" key="5">
    <source>
        <dbReference type="ARBA" id="ARBA00022729"/>
    </source>
</evidence>
<evidence type="ECO:0000256" key="11">
    <source>
        <dbReference type="ARBA" id="ARBA00023288"/>
    </source>
</evidence>
<dbReference type="OrthoDB" id="9780552at2"/>
<feature type="transmembrane region" description="Helical" evidence="12">
    <location>
        <begin position="133"/>
        <end position="153"/>
    </location>
</feature>
<evidence type="ECO:0000256" key="7">
    <source>
        <dbReference type="ARBA" id="ARBA00022989"/>
    </source>
</evidence>
<keyword evidence="10 12" id="KW-0143">Chaperone</keyword>
<dbReference type="InterPro" id="IPR001708">
    <property type="entry name" value="YidC/ALB3/OXA1/COX18"/>
</dbReference>
<keyword evidence="7 12" id="KW-1133">Transmembrane helix</keyword>
<evidence type="ECO:0000256" key="12">
    <source>
        <dbReference type="HAMAP-Rule" id="MF_01811"/>
    </source>
</evidence>
<dbReference type="PRINTS" id="PR00701">
    <property type="entry name" value="60KDINNERMP"/>
</dbReference>
<comment type="similarity">
    <text evidence="12">Belongs to the OXA1/ALB3/YidC family. Type 2 subfamily.</text>
</comment>
<keyword evidence="3 12" id="KW-1003">Cell membrane</keyword>
<dbReference type="CDD" id="cd20070">
    <property type="entry name" value="5TM_YidC_Alb3"/>
    <property type="match status" value="1"/>
</dbReference>
<reference evidence="15" key="1">
    <citation type="submission" date="2016-08" db="EMBL/GenBank/DDBJ databases">
        <authorList>
            <person name="Varghese N."/>
            <person name="Submissions Spin"/>
        </authorList>
    </citation>
    <scope>NUCLEOTIDE SEQUENCE [LARGE SCALE GENOMIC DNA]</scope>
    <source>
        <strain evidence="15">R-53094</strain>
    </source>
</reference>
<dbReference type="InterPro" id="IPR023060">
    <property type="entry name" value="YidC/YidC1/YidC2_Firmicutes"/>
</dbReference>
<keyword evidence="6 12" id="KW-0653">Protein transport</keyword>
<evidence type="ECO:0000256" key="2">
    <source>
        <dbReference type="ARBA" id="ARBA00022448"/>
    </source>
</evidence>
<keyword evidence="9" id="KW-0564">Palmitate</keyword>
<evidence type="ECO:0000256" key="8">
    <source>
        <dbReference type="ARBA" id="ARBA00023136"/>
    </source>
</evidence>
<accession>A0A1C3ZIS4</accession>